<feature type="transmembrane region" description="Helical" evidence="5">
    <location>
        <begin position="114"/>
        <end position="137"/>
    </location>
</feature>
<name>A0A0V0QQN2_PSEPJ</name>
<evidence type="ECO:0000313" key="8">
    <source>
        <dbReference type="Proteomes" id="UP000054937"/>
    </source>
</evidence>
<feature type="transmembrane region" description="Helical" evidence="5">
    <location>
        <begin position="231"/>
        <end position="248"/>
    </location>
</feature>
<evidence type="ECO:0000256" key="2">
    <source>
        <dbReference type="ARBA" id="ARBA00022692"/>
    </source>
</evidence>
<feature type="transmembrane region" description="Helical" evidence="5">
    <location>
        <begin position="152"/>
        <end position="170"/>
    </location>
</feature>
<dbReference type="InParanoid" id="A0A0V0QQN2"/>
<dbReference type="GO" id="GO:0015179">
    <property type="term" value="F:L-amino acid transmembrane transporter activity"/>
    <property type="evidence" value="ECO:0007669"/>
    <property type="project" value="TreeGrafter"/>
</dbReference>
<gene>
    <name evidence="7" type="ORF">PPERSA_04328</name>
</gene>
<reference evidence="7 8" key="1">
    <citation type="journal article" date="2015" name="Sci. Rep.">
        <title>Genome of the facultative scuticociliatosis pathogen Pseudocohnilembus persalinus provides insight into its virulence through horizontal gene transfer.</title>
        <authorList>
            <person name="Xiong J."/>
            <person name="Wang G."/>
            <person name="Cheng J."/>
            <person name="Tian M."/>
            <person name="Pan X."/>
            <person name="Warren A."/>
            <person name="Jiang C."/>
            <person name="Yuan D."/>
            <person name="Miao W."/>
        </authorList>
    </citation>
    <scope>NUCLEOTIDE SEQUENCE [LARGE SCALE GENOMIC DNA]</scope>
    <source>
        <strain evidence="7">36N120E</strain>
    </source>
</reference>
<feature type="transmembrane region" description="Helical" evidence="5">
    <location>
        <begin position="441"/>
        <end position="459"/>
    </location>
</feature>
<dbReference type="AlphaFoldDB" id="A0A0V0QQN2"/>
<feature type="domain" description="Amino acid transporter transmembrane" evidence="6">
    <location>
        <begin position="20"/>
        <end position="493"/>
    </location>
</feature>
<feature type="transmembrane region" description="Helical" evidence="5">
    <location>
        <begin position="21"/>
        <end position="45"/>
    </location>
</feature>
<feature type="transmembrane region" description="Helical" evidence="5">
    <location>
        <begin position="311"/>
        <end position="333"/>
    </location>
</feature>
<dbReference type="InterPro" id="IPR013057">
    <property type="entry name" value="AA_transpt_TM"/>
</dbReference>
<dbReference type="OrthoDB" id="1684102at2759"/>
<evidence type="ECO:0000259" key="6">
    <source>
        <dbReference type="Pfam" id="PF01490"/>
    </source>
</evidence>
<dbReference type="GO" id="GO:0016020">
    <property type="term" value="C:membrane"/>
    <property type="evidence" value="ECO:0007669"/>
    <property type="project" value="UniProtKB-SubCell"/>
</dbReference>
<evidence type="ECO:0000313" key="7">
    <source>
        <dbReference type="EMBL" id="KRX04513.1"/>
    </source>
</evidence>
<sequence>MDDLDISANLTPKSQKSHKQISAFQAFTGLAKAGIGTGILFTPFVFKQCGIIPTLMILTIIPTGIYCSYMLLLSVLKDLDNDKLNLIHLVKHVFSDPEEKKKNKLMSILTKTSFLAFNVGGNIAFYILIINSVGLYLKPEEEANNLEWSPSLYQKLLISLLIIFPIYYPFNIQPKLADLHCFNTIGLLLNNLTFAVLALNCIYLLMTDQEIEIENQKENSQTNEIQKSHSLMLYILINYGIVMYLYDINGVMSDIRGQMKNTQEFKKVLIYYFQFMVAMATVVGLSGYLVYGQDQQANIFVNLEGKGIIKGYAHFLALLYSLSLIISSVLYIYPIVNLLDQTFHLTNNYLVFFDENSQQQKQKLTQQSIQMQEMGKSSEIINNKVTQITVNQPKQNANQDQQIQNQNQRLSLQQHMIRLGVFSFKIFMACVLPRVEVVVSILGSIFSISLGFVIPFLIYQEYYKKNPQKQKPYTNKYAFGTLSFGIVGGILGLCSVFISL</sequence>
<proteinExistence type="predicted"/>
<feature type="transmembrane region" description="Helical" evidence="5">
    <location>
        <begin position="269"/>
        <end position="291"/>
    </location>
</feature>
<organism evidence="7 8">
    <name type="scientific">Pseudocohnilembus persalinus</name>
    <name type="common">Ciliate</name>
    <dbReference type="NCBI Taxonomy" id="266149"/>
    <lineage>
        <taxon>Eukaryota</taxon>
        <taxon>Sar</taxon>
        <taxon>Alveolata</taxon>
        <taxon>Ciliophora</taxon>
        <taxon>Intramacronucleata</taxon>
        <taxon>Oligohymenophorea</taxon>
        <taxon>Scuticociliatia</taxon>
        <taxon>Philasterida</taxon>
        <taxon>Pseudocohnilembidae</taxon>
        <taxon>Pseudocohnilembus</taxon>
    </lineage>
</organism>
<feature type="transmembrane region" description="Helical" evidence="5">
    <location>
        <begin position="479"/>
        <end position="498"/>
    </location>
</feature>
<dbReference type="Proteomes" id="UP000054937">
    <property type="component" value="Unassembled WGS sequence"/>
</dbReference>
<dbReference type="EMBL" id="LDAU01000114">
    <property type="protein sequence ID" value="KRX04513.1"/>
    <property type="molecule type" value="Genomic_DNA"/>
</dbReference>
<comment type="subcellular location">
    <subcellularLocation>
        <location evidence="1">Membrane</location>
        <topology evidence="1">Multi-pass membrane protein</topology>
    </subcellularLocation>
</comment>
<keyword evidence="8" id="KW-1185">Reference proteome</keyword>
<accession>A0A0V0QQN2</accession>
<evidence type="ECO:0000256" key="5">
    <source>
        <dbReference type="SAM" id="Phobius"/>
    </source>
</evidence>
<keyword evidence="3 5" id="KW-1133">Transmembrane helix</keyword>
<dbReference type="OMA" id="AGFICTH"/>
<feature type="transmembrane region" description="Helical" evidence="5">
    <location>
        <begin position="182"/>
        <end position="206"/>
    </location>
</feature>
<evidence type="ECO:0000256" key="3">
    <source>
        <dbReference type="ARBA" id="ARBA00022989"/>
    </source>
</evidence>
<feature type="transmembrane region" description="Helical" evidence="5">
    <location>
        <begin position="51"/>
        <end position="76"/>
    </location>
</feature>
<evidence type="ECO:0000256" key="4">
    <source>
        <dbReference type="ARBA" id="ARBA00023136"/>
    </source>
</evidence>
<evidence type="ECO:0000256" key="1">
    <source>
        <dbReference type="ARBA" id="ARBA00004141"/>
    </source>
</evidence>
<dbReference type="Pfam" id="PF01490">
    <property type="entry name" value="Aa_trans"/>
    <property type="match status" value="1"/>
</dbReference>
<protein>
    <recommendedName>
        <fullName evidence="6">Amino acid transporter transmembrane domain-containing protein</fullName>
    </recommendedName>
</protein>
<dbReference type="PANTHER" id="PTHR22950">
    <property type="entry name" value="AMINO ACID TRANSPORTER"/>
    <property type="match status" value="1"/>
</dbReference>
<comment type="caution">
    <text evidence="7">The sequence shown here is derived from an EMBL/GenBank/DDBJ whole genome shotgun (WGS) entry which is preliminary data.</text>
</comment>
<keyword evidence="4 5" id="KW-0472">Membrane</keyword>
<keyword evidence="2 5" id="KW-0812">Transmembrane</keyword>